<dbReference type="EMBL" id="SSBS01000008">
    <property type="protein sequence ID" value="THF26774.1"/>
    <property type="molecule type" value="Genomic_DNA"/>
</dbReference>
<organism evidence="1 2">
    <name type="scientific">Pseudomonas atacamensis</name>
    <dbReference type="NCBI Taxonomy" id="2565368"/>
    <lineage>
        <taxon>Bacteria</taxon>
        <taxon>Pseudomonadati</taxon>
        <taxon>Pseudomonadota</taxon>
        <taxon>Gammaproteobacteria</taxon>
        <taxon>Pseudomonadales</taxon>
        <taxon>Pseudomonadaceae</taxon>
        <taxon>Pseudomonas</taxon>
    </lineage>
</organism>
<dbReference type="AlphaFoldDB" id="A0AAQ2D7N1"/>
<sequence length="83" mass="10048">MNIGARVVAHSPKIPAEISLEKKLWERACSRRRWISQLIRRLIQRFREQARSHRVWRELIRPVWLRREPPAPVPSRPLSRPLR</sequence>
<dbReference type="Proteomes" id="UP000310574">
    <property type="component" value="Unassembled WGS sequence"/>
</dbReference>
<reference evidence="1 2" key="1">
    <citation type="submission" date="2019-04" db="EMBL/GenBank/DDBJ databases">
        <title>Draft genome sequence of Pseudomonas sp. M7D1 isolated from rhizosphere of plant the flowery desert.</title>
        <authorList>
            <person name="Poblete-Morales M."/>
            <person name="Plaza N."/>
            <person name="Corsini G."/>
            <person name="Silva E."/>
        </authorList>
    </citation>
    <scope>NUCLEOTIDE SEQUENCE [LARGE SCALE GENOMIC DNA]</scope>
    <source>
        <strain evidence="1 2">M7D1</strain>
    </source>
</reference>
<name>A0AAQ2D7N1_9PSED</name>
<protein>
    <submittedName>
        <fullName evidence="1">Uncharacterized protein</fullName>
    </submittedName>
</protein>
<comment type="caution">
    <text evidence="1">The sequence shown here is derived from an EMBL/GenBank/DDBJ whole genome shotgun (WGS) entry which is preliminary data.</text>
</comment>
<evidence type="ECO:0000313" key="1">
    <source>
        <dbReference type="EMBL" id="THF26774.1"/>
    </source>
</evidence>
<accession>A0AAQ2D7N1</accession>
<gene>
    <name evidence="1" type="ORF">E5170_25700</name>
</gene>
<evidence type="ECO:0000313" key="2">
    <source>
        <dbReference type="Proteomes" id="UP000310574"/>
    </source>
</evidence>
<proteinExistence type="predicted"/>